<evidence type="ECO:0000256" key="7">
    <source>
        <dbReference type="PIRSR" id="PIRSR029256-1"/>
    </source>
</evidence>
<comment type="function">
    <text evidence="6">Could methylate the ribose at the nucleotide 34 wobble position in tRNA.</text>
</comment>
<accession>A0A9D1HUC2</accession>
<dbReference type="Pfam" id="PF00588">
    <property type="entry name" value="SpoU_methylase"/>
    <property type="match status" value="1"/>
</dbReference>
<evidence type="ECO:0000256" key="5">
    <source>
        <dbReference type="ARBA" id="ARBA00022694"/>
    </source>
</evidence>
<dbReference type="Proteomes" id="UP000824087">
    <property type="component" value="Unassembled WGS sequence"/>
</dbReference>
<keyword evidence="4 6" id="KW-0949">S-adenosyl-L-methionine</keyword>
<comment type="similarity">
    <text evidence="6">Belongs to the class IV-like SAM-binding methyltransferase superfamily. RNA methyltransferase TrmH family. TrmL subfamily.</text>
</comment>
<evidence type="ECO:0000256" key="1">
    <source>
        <dbReference type="ARBA" id="ARBA00022490"/>
    </source>
</evidence>
<dbReference type="GO" id="GO:0008175">
    <property type="term" value="F:tRNA methyltransferase activity"/>
    <property type="evidence" value="ECO:0007669"/>
    <property type="project" value="UniProtKB-UniRule"/>
</dbReference>
<name>A0A9D1HUC2_9BACT</name>
<feature type="binding site" evidence="6 7">
    <location>
        <position position="77"/>
    </location>
    <ligand>
        <name>S-adenosyl-L-methionine</name>
        <dbReference type="ChEBI" id="CHEBI:59789"/>
    </ligand>
</feature>
<feature type="domain" description="tRNA/rRNA methyltransferase SpoU type" evidence="8">
    <location>
        <begin position="2"/>
        <end position="143"/>
    </location>
</feature>
<dbReference type="InterPro" id="IPR016914">
    <property type="entry name" value="TrmL"/>
</dbReference>
<dbReference type="SUPFAM" id="SSF75217">
    <property type="entry name" value="alpha/beta knot"/>
    <property type="match status" value="1"/>
</dbReference>
<evidence type="ECO:0000313" key="9">
    <source>
        <dbReference type="EMBL" id="HIU22699.1"/>
    </source>
</evidence>
<dbReference type="PANTHER" id="PTHR42971">
    <property type="entry name" value="TRNA (CYTIDINE(34)-2'-O)-METHYLTRANSFERASE"/>
    <property type="match status" value="1"/>
</dbReference>
<dbReference type="PIRSF" id="PIRSF029256">
    <property type="entry name" value="SpoU_TrmH_prd"/>
    <property type="match status" value="1"/>
</dbReference>
<dbReference type="InterPro" id="IPR029028">
    <property type="entry name" value="Alpha/beta_knot_MTases"/>
</dbReference>
<dbReference type="GO" id="GO:0005737">
    <property type="term" value="C:cytoplasm"/>
    <property type="evidence" value="ECO:0007669"/>
    <property type="project" value="UniProtKB-SubCell"/>
</dbReference>
<dbReference type="PANTHER" id="PTHR42971:SF1">
    <property type="entry name" value="TRNA (CYTIDINE(34)-2'-O)-METHYLTRANSFERASE"/>
    <property type="match status" value="1"/>
</dbReference>
<dbReference type="InterPro" id="IPR001537">
    <property type="entry name" value="SpoU_MeTrfase"/>
</dbReference>
<dbReference type="AlphaFoldDB" id="A0A9D1HUC2"/>
<gene>
    <name evidence="9" type="ORF">IAD49_03860</name>
</gene>
<evidence type="ECO:0000256" key="3">
    <source>
        <dbReference type="ARBA" id="ARBA00022679"/>
    </source>
</evidence>
<evidence type="ECO:0000313" key="10">
    <source>
        <dbReference type="Proteomes" id="UP000824087"/>
    </source>
</evidence>
<dbReference type="Gene3D" id="3.40.1280.10">
    <property type="match status" value="1"/>
</dbReference>
<dbReference type="EMBL" id="DVML01000022">
    <property type="protein sequence ID" value="HIU22699.1"/>
    <property type="molecule type" value="Genomic_DNA"/>
</dbReference>
<dbReference type="CDD" id="cd18094">
    <property type="entry name" value="SpoU-like_TrmL"/>
    <property type="match status" value="1"/>
</dbReference>
<comment type="catalytic activity">
    <reaction evidence="6">
        <text>5-carboxymethylaminomethyluridine(34) in tRNA(Leu) + S-adenosyl-L-methionine = 5-carboxymethylaminomethyl-2'-O-methyluridine(34) in tRNA(Leu) + S-adenosyl-L-homocysteine + H(+)</text>
        <dbReference type="Rhea" id="RHEA:43088"/>
        <dbReference type="Rhea" id="RHEA-COMP:10333"/>
        <dbReference type="Rhea" id="RHEA-COMP:10334"/>
        <dbReference type="ChEBI" id="CHEBI:15378"/>
        <dbReference type="ChEBI" id="CHEBI:57856"/>
        <dbReference type="ChEBI" id="CHEBI:59789"/>
        <dbReference type="ChEBI" id="CHEBI:74508"/>
        <dbReference type="ChEBI" id="CHEBI:74511"/>
        <dbReference type="EC" id="2.1.1.207"/>
    </reaction>
</comment>
<organism evidence="9 10">
    <name type="scientific">Candidatus Fimihabitans intestinipullorum</name>
    <dbReference type="NCBI Taxonomy" id="2840820"/>
    <lineage>
        <taxon>Bacteria</taxon>
        <taxon>Bacillati</taxon>
        <taxon>Mycoplasmatota</taxon>
        <taxon>Mycoplasmatota incertae sedis</taxon>
        <taxon>Candidatus Fimihabitans</taxon>
    </lineage>
</organism>
<dbReference type="GO" id="GO:0042802">
    <property type="term" value="F:identical protein binding"/>
    <property type="evidence" value="ECO:0007669"/>
    <property type="project" value="UniProtKB-ARBA"/>
</dbReference>
<keyword evidence="5 6" id="KW-0819">tRNA processing</keyword>
<feature type="binding site" evidence="6 7">
    <location>
        <position position="123"/>
    </location>
    <ligand>
        <name>S-adenosyl-L-methionine</name>
        <dbReference type="ChEBI" id="CHEBI:59789"/>
    </ligand>
</feature>
<evidence type="ECO:0000256" key="6">
    <source>
        <dbReference type="HAMAP-Rule" id="MF_01885"/>
    </source>
</evidence>
<comment type="subcellular location">
    <subcellularLocation>
        <location evidence="6">Cytoplasm</location>
    </subcellularLocation>
</comment>
<comment type="caution">
    <text evidence="6">Lacks conserved residue(s) required for the propagation of feature annotation.</text>
</comment>
<dbReference type="GO" id="GO:0002130">
    <property type="term" value="P:wobble position ribose methylation"/>
    <property type="evidence" value="ECO:0007669"/>
    <property type="project" value="TreeGrafter"/>
</dbReference>
<reference evidence="9" key="1">
    <citation type="submission" date="2020-10" db="EMBL/GenBank/DDBJ databases">
        <authorList>
            <person name="Gilroy R."/>
        </authorList>
    </citation>
    <scope>NUCLEOTIDE SEQUENCE</scope>
    <source>
        <strain evidence="9">CHK197-8231</strain>
    </source>
</reference>
<keyword evidence="3 6" id="KW-0808">Transferase</keyword>
<dbReference type="GO" id="GO:0008757">
    <property type="term" value="F:S-adenosylmethionine-dependent methyltransferase activity"/>
    <property type="evidence" value="ECO:0007669"/>
    <property type="project" value="UniProtKB-UniRule"/>
</dbReference>
<feature type="binding site" evidence="6 7">
    <location>
        <position position="102"/>
    </location>
    <ligand>
        <name>S-adenosyl-L-methionine</name>
        <dbReference type="ChEBI" id="CHEBI:59789"/>
    </ligand>
</feature>
<keyword evidence="1 6" id="KW-0963">Cytoplasm</keyword>
<sequence length="172" mass="20257">MIHIVLYQPEIPQNTGNIMRTCAGTGAHLHLIKPLGFSMDESRLRRSGVNYLEHCHYTIYENFDEFKEKNPGTYYYLTRYGTKPYTSFDYSDQEEEIYLIFGKESTGIPKELLQQDLEHCMRIPINEHIRALNLSNCVAIMLFEVLRQQNYRDLLQFDPFKGADYLTQSEKQ</sequence>
<proteinExistence type="inferred from homology"/>
<dbReference type="InterPro" id="IPR029026">
    <property type="entry name" value="tRNA_m1G_MTases_N"/>
</dbReference>
<dbReference type="GO" id="GO:0003723">
    <property type="term" value="F:RNA binding"/>
    <property type="evidence" value="ECO:0007669"/>
    <property type="project" value="InterPro"/>
</dbReference>
<dbReference type="FunFam" id="3.40.1280.10:FF:000002">
    <property type="entry name" value="Peptidylprolyl isomerase"/>
    <property type="match status" value="1"/>
</dbReference>
<comment type="caution">
    <text evidence="9">The sequence shown here is derived from an EMBL/GenBank/DDBJ whole genome shotgun (WGS) entry which is preliminary data.</text>
</comment>
<dbReference type="HAMAP" id="MF_01885">
    <property type="entry name" value="tRNA_methyltr_TrmL"/>
    <property type="match status" value="1"/>
</dbReference>
<evidence type="ECO:0000259" key="8">
    <source>
        <dbReference type="Pfam" id="PF00588"/>
    </source>
</evidence>
<protein>
    <recommendedName>
        <fullName evidence="6">Putative tRNA (cytidine(34)-2'-O)-methyltransferase</fullName>
        <ecNumber evidence="6">2.1.1.207</ecNumber>
    </recommendedName>
    <alternativeName>
        <fullName evidence="6">tRNA (cytidine/uridine-2'-O-)-methyltransferase</fullName>
    </alternativeName>
</protein>
<reference evidence="9" key="2">
    <citation type="journal article" date="2021" name="PeerJ">
        <title>Extensive microbial diversity within the chicken gut microbiome revealed by metagenomics and culture.</title>
        <authorList>
            <person name="Gilroy R."/>
            <person name="Ravi A."/>
            <person name="Getino M."/>
            <person name="Pursley I."/>
            <person name="Horton D.L."/>
            <person name="Alikhan N.F."/>
            <person name="Baker D."/>
            <person name="Gharbi K."/>
            <person name="Hall N."/>
            <person name="Watson M."/>
            <person name="Adriaenssens E.M."/>
            <person name="Foster-Nyarko E."/>
            <person name="Jarju S."/>
            <person name="Secka A."/>
            <person name="Antonio M."/>
            <person name="Oren A."/>
            <person name="Chaudhuri R.R."/>
            <person name="La Ragione R."/>
            <person name="Hildebrand F."/>
            <person name="Pallen M.J."/>
        </authorList>
    </citation>
    <scope>NUCLEOTIDE SEQUENCE</scope>
    <source>
        <strain evidence="9">CHK197-8231</strain>
    </source>
</reference>
<keyword evidence="2 6" id="KW-0489">Methyltransferase</keyword>
<comment type="catalytic activity">
    <reaction evidence="6">
        <text>cytidine(34) in tRNA + S-adenosyl-L-methionine = 2'-O-methylcytidine(34) in tRNA + S-adenosyl-L-homocysteine + H(+)</text>
        <dbReference type="Rhea" id="RHEA:43084"/>
        <dbReference type="Rhea" id="RHEA-COMP:10331"/>
        <dbReference type="Rhea" id="RHEA-COMP:10332"/>
        <dbReference type="ChEBI" id="CHEBI:15378"/>
        <dbReference type="ChEBI" id="CHEBI:57856"/>
        <dbReference type="ChEBI" id="CHEBI:59789"/>
        <dbReference type="ChEBI" id="CHEBI:74495"/>
        <dbReference type="ChEBI" id="CHEBI:82748"/>
        <dbReference type="EC" id="2.1.1.207"/>
    </reaction>
</comment>
<dbReference type="EC" id="2.1.1.207" evidence="6"/>
<evidence type="ECO:0000256" key="4">
    <source>
        <dbReference type="ARBA" id="ARBA00022691"/>
    </source>
</evidence>
<evidence type="ECO:0000256" key="2">
    <source>
        <dbReference type="ARBA" id="ARBA00022603"/>
    </source>
</evidence>